<reference evidence="4 5" key="1">
    <citation type="submission" date="2015-07" db="EMBL/GenBank/DDBJ databases">
        <title>The genome of the fungus Escovopsis weberi, a specialized disease agent of ant agriculture.</title>
        <authorList>
            <person name="de Man T.J."/>
            <person name="Stajich J.E."/>
            <person name="Kubicek C.P."/>
            <person name="Chenthamara K."/>
            <person name="Atanasova L."/>
            <person name="Druzhinina I.S."/>
            <person name="Birnbaum S."/>
            <person name="Barribeau S.M."/>
            <person name="Teiling C."/>
            <person name="Suen G."/>
            <person name="Currie C."/>
            <person name="Gerardo N.M."/>
        </authorList>
    </citation>
    <scope>NUCLEOTIDE SEQUENCE [LARGE SCALE GENOMIC DNA]</scope>
</reference>
<dbReference type="Pfam" id="PF05089">
    <property type="entry name" value="NAGLU"/>
    <property type="match status" value="1"/>
</dbReference>
<dbReference type="STRING" id="150374.A0A0M8N602"/>
<keyword evidence="5" id="KW-1185">Reference proteome</keyword>
<proteinExistence type="predicted"/>
<evidence type="ECO:0000256" key="1">
    <source>
        <dbReference type="SAM" id="SignalP"/>
    </source>
</evidence>
<gene>
    <name evidence="4" type="ORF">ESCO_006846</name>
</gene>
<comment type="caution">
    <text evidence="4">The sequence shown here is derived from an EMBL/GenBank/DDBJ whole genome shotgun (WGS) entry which is preliminary data.</text>
</comment>
<dbReference type="InterPro" id="IPR017853">
    <property type="entry name" value="GH"/>
</dbReference>
<keyword evidence="1" id="KW-0732">Signal</keyword>
<dbReference type="EMBL" id="LGSR01000015">
    <property type="protein sequence ID" value="KOS20680.1"/>
    <property type="molecule type" value="Genomic_DNA"/>
</dbReference>
<dbReference type="InterPro" id="IPR024732">
    <property type="entry name" value="NAGLU_C"/>
</dbReference>
<dbReference type="PANTHER" id="PTHR12872">
    <property type="entry name" value="ALPHA-N-ACETYLGLUCOSAMINIDASE"/>
    <property type="match status" value="1"/>
</dbReference>
<sequence>MRLLSAVAWAVSVVHVAAAAASRQPSTAGIEALLKRRLPDHADAFELSLVEPCSQDSNKTVESYYVQNGKDGKIVVEGSTISAILSGAFWSWEDWELELDWMALRGINLPLAWIGVEQIFIEVFREVGFTDAEISSFLSGPAFQAWNHFGNIQGSWGGDLPFAWVEDQFALQKKIVARMGELGMTPILPAFTGYVPRNISRVRPDARVSNGSSWEGFPAENTFDTFLDPFDPMFAELQKSFIDKQKQAYGDITNFYTLDQFNENNPASGDLDYLHNVSTNTWKSLKAADPDAVWFMQGWLFVSNGEFWTDERIKSFLDGIPNNDDMMILDLASESTPQWQRTQSYHGKPWIWCEIHGYGGNMGLYGQILNVTVDPVEALGESKSLVGFGLSMEGQEGNEIMYDLLLDQAWSSDPIETKAWFHKWVTARYSGGSLGRGRHGEAVPLPEEVYAAWEALRLTVFNNANLTANAVPKSIMELVPSTSGLTDRVGHHPTKLSYDPAAMVGAWKHLFQAGIRDPALYLNPSFQFDLVDFTRQVMANAFIPAYQKLVKIYTTPNKNAQNQAKQLKAQGQELIELMKGLDLVLSTNENFRLDTWIKAARKSAGGDAEMADFMEYEARNQVTLWGPSGQISDYASKSWSGLVLTYYVPRWTMFVNYLVATAPSAYNQTAFNAELLKWELGWVNEKTGDSNECGDELPSIEKVLPVILRKWAHLFA</sequence>
<evidence type="ECO:0000259" key="3">
    <source>
        <dbReference type="Pfam" id="PF12972"/>
    </source>
</evidence>
<accession>A0A0M8N602</accession>
<dbReference type="OrthoDB" id="64736at2759"/>
<organism evidence="4 5">
    <name type="scientific">Escovopsis weberi</name>
    <dbReference type="NCBI Taxonomy" id="150374"/>
    <lineage>
        <taxon>Eukaryota</taxon>
        <taxon>Fungi</taxon>
        <taxon>Dikarya</taxon>
        <taxon>Ascomycota</taxon>
        <taxon>Pezizomycotina</taxon>
        <taxon>Sordariomycetes</taxon>
        <taxon>Hypocreomycetidae</taxon>
        <taxon>Hypocreales</taxon>
        <taxon>Hypocreaceae</taxon>
        <taxon>Escovopsis</taxon>
    </lineage>
</organism>
<dbReference type="AlphaFoldDB" id="A0A0M8N602"/>
<dbReference type="InterPro" id="IPR024733">
    <property type="entry name" value="NAGLU_tim-barrel"/>
</dbReference>
<dbReference type="Gene3D" id="1.20.120.670">
    <property type="entry name" value="N-acetyl-b-d-glucoasminidase"/>
    <property type="match status" value="1"/>
</dbReference>
<evidence type="ECO:0000259" key="2">
    <source>
        <dbReference type="Pfam" id="PF05089"/>
    </source>
</evidence>
<feature type="domain" description="Alpha-N-acetylglucosaminidase tim-barrel" evidence="2">
    <location>
        <begin position="86"/>
        <end position="411"/>
    </location>
</feature>
<dbReference type="SUPFAM" id="SSF51445">
    <property type="entry name" value="(Trans)glycosidases"/>
    <property type="match status" value="1"/>
</dbReference>
<dbReference type="PANTHER" id="PTHR12872:SF1">
    <property type="entry name" value="ALPHA-N-ACETYLGLUCOSAMINIDASE"/>
    <property type="match status" value="1"/>
</dbReference>
<dbReference type="Gene3D" id="3.20.20.80">
    <property type="entry name" value="Glycosidases"/>
    <property type="match status" value="1"/>
</dbReference>
<name>A0A0M8N602_ESCWE</name>
<dbReference type="Pfam" id="PF12972">
    <property type="entry name" value="NAGLU_C"/>
    <property type="match status" value="1"/>
</dbReference>
<evidence type="ECO:0000313" key="4">
    <source>
        <dbReference type="EMBL" id="KOS20680.1"/>
    </source>
</evidence>
<protein>
    <submittedName>
        <fullName evidence="4">Alpha-N-acetylglucosaminidase</fullName>
    </submittedName>
</protein>
<dbReference type="InterPro" id="IPR007781">
    <property type="entry name" value="NAGLU"/>
</dbReference>
<evidence type="ECO:0000313" key="5">
    <source>
        <dbReference type="Proteomes" id="UP000053831"/>
    </source>
</evidence>
<feature type="domain" description="Alpha-N-acetylglucosaminidase C-terminal" evidence="3">
    <location>
        <begin position="420"/>
        <end position="699"/>
    </location>
</feature>
<feature type="signal peptide" evidence="1">
    <location>
        <begin position="1"/>
        <end position="19"/>
    </location>
</feature>
<dbReference type="Proteomes" id="UP000053831">
    <property type="component" value="Unassembled WGS sequence"/>
</dbReference>
<feature type="chain" id="PRO_5005818965" evidence="1">
    <location>
        <begin position="20"/>
        <end position="716"/>
    </location>
</feature>